<dbReference type="RefSeq" id="WP_182125150.1">
    <property type="nucleotide sequence ID" value="NZ_JACGLS010000003.1"/>
</dbReference>
<evidence type="ECO:0000313" key="1">
    <source>
        <dbReference type="EMBL" id="MBA6156652.1"/>
    </source>
</evidence>
<sequence>MKKITLFLFILTSISVVSQRKYAKEFSFLNDNDLYISTHQDRYYTNGMFFTYRYLSNQKHQNLEKKIYEIQLGHEMYTPFKSTVELHGDHDRPFAGHLYGNFGVNRFYKNESILKTSLQIGIIGPSALGWELQDLIHDIYGFKKAIGWKYQISEAFALNLNASYIKNLAKNNYLDINWINNAKLGTVYTDFSTGFYGRIGLKPLQNIINSIAFNGNLNNNSTNYNNEIESFIYIKPILSYIAYDATIQGSFLNNNSLITFDIEPFKFTTEIGIRFTANRFNFGYAVNYHSKKLKSERVPKGNFYGTIQLNYQFN</sequence>
<dbReference type="Pfam" id="PF09982">
    <property type="entry name" value="LpxR"/>
    <property type="match status" value="1"/>
</dbReference>
<name>A0A839ANG6_9FLAO</name>
<protein>
    <submittedName>
        <fullName evidence="1">Lipid A deacylase LpxR family protein</fullName>
    </submittedName>
</protein>
<dbReference type="Gene3D" id="2.40.128.140">
    <property type="entry name" value="Outer membrane protein"/>
    <property type="match status" value="1"/>
</dbReference>
<organism evidence="1 2">
    <name type="scientific">Tenacibaculum pelagium</name>
    <dbReference type="NCBI Taxonomy" id="2759527"/>
    <lineage>
        <taxon>Bacteria</taxon>
        <taxon>Pseudomonadati</taxon>
        <taxon>Bacteroidota</taxon>
        <taxon>Flavobacteriia</taxon>
        <taxon>Flavobacteriales</taxon>
        <taxon>Flavobacteriaceae</taxon>
        <taxon>Tenacibaculum</taxon>
    </lineage>
</organism>
<comment type="caution">
    <text evidence="1">The sequence shown here is derived from an EMBL/GenBank/DDBJ whole genome shotgun (WGS) entry which is preliminary data.</text>
</comment>
<keyword evidence="2" id="KW-1185">Reference proteome</keyword>
<dbReference type="EMBL" id="JACGLS010000003">
    <property type="protein sequence ID" value="MBA6156652.1"/>
    <property type="molecule type" value="Genomic_DNA"/>
</dbReference>
<dbReference type="Proteomes" id="UP000563906">
    <property type="component" value="Unassembled WGS sequence"/>
</dbReference>
<dbReference type="InterPro" id="IPR037107">
    <property type="entry name" value="Put_OMP_sf"/>
</dbReference>
<evidence type="ECO:0000313" key="2">
    <source>
        <dbReference type="Proteomes" id="UP000563906"/>
    </source>
</evidence>
<accession>A0A839ANG6</accession>
<reference evidence="1 2" key="1">
    <citation type="submission" date="2020-07" db="EMBL/GenBank/DDBJ databases">
        <title>Bacterium isolated from marine sediment.</title>
        <authorList>
            <person name="Shang D."/>
            <person name="Du Z.-J."/>
        </authorList>
    </citation>
    <scope>NUCLEOTIDE SEQUENCE [LARGE SCALE GENOMIC DNA]</scope>
    <source>
        <strain evidence="1 2">S7007</strain>
    </source>
</reference>
<proteinExistence type="predicted"/>
<gene>
    <name evidence="1" type="ORF">H3Z83_09015</name>
</gene>
<dbReference type="InterPro" id="IPR018707">
    <property type="entry name" value="LpxR"/>
</dbReference>
<dbReference type="AlphaFoldDB" id="A0A839ANG6"/>